<dbReference type="SUPFAM" id="SSF101447">
    <property type="entry name" value="Formin homology 2 domain (FH2 domain)"/>
    <property type="match status" value="1"/>
</dbReference>
<feature type="domain" description="FH2" evidence="6">
    <location>
        <begin position="1"/>
        <end position="279"/>
    </location>
</feature>
<keyword evidence="2" id="KW-0732">Signal</keyword>
<reference evidence="7 8" key="1">
    <citation type="journal article" date="2020" name="Nat. Food">
        <title>A phased Vanilla planifolia genome enables genetic improvement of flavour and production.</title>
        <authorList>
            <person name="Hasing T."/>
            <person name="Tang H."/>
            <person name="Brym M."/>
            <person name="Khazi F."/>
            <person name="Huang T."/>
            <person name="Chambers A.H."/>
        </authorList>
    </citation>
    <scope>NUCLEOTIDE SEQUENCE [LARGE SCALE GENOMIC DNA]</scope>
    <source>
        <tissue evidence="7">Leaf</tissue>
    </source>
</reference>
<evidence type="ECO:0000259" key="6">
    <source>
        <dbReference type="PROSITE" id="PS51444"/>
    </source>
</evidence>
<feature type="coiled-coil region" evidence="5">
    <location>
        <begin position="193"/>
        <end position="220"/>
    </location>
</feature>
<dbReference type="AlphaFoldDB" id="A0A835V7A8"/>
<dbReference type="PROSITE" id="PS51444">
    <property type="entry name" value="FH2"/>
    <property type="match status" value="1"/>
</dbReference>
<comment type="caution">
    <text evidence="7">The sequence shown here is derived from an EMBL/GenBank/DDBJ whole genome shotgun (WGS) entry which is preliminary data.</text>
</comment>
<accession>A0A835V7A8</accession>
<dbReference type="Gene3D" id="1.20.58.2220">
    <property type="entry name" value="Formin, FH2 domain"/>
    <property type="match status" value="1"/>
</dbReference>
<name>A0A835V7A8_VANPL</name>
<keyword evidence="5" id="KW-0175">Coiled coil</keyword>
<dbReference type="Proteomes" id="UP000639772">
    <property type="component" value="Unassembled WGS sequence"/>
</dbReference>
<dbReference type="OrthoDB" id="1668162at2759"/>
<sequence length="286" mass="32110">MAPTKEEELKLRDYTGEASNLGSSERFLKAVLDVPFAFRRVDAMLYRANFEAEIKYLRTSYETLEAACEDLRNSRLFLKLLEAVLRTGNRINVGTNRGEARAFKLDALPKLAEVKGTDGKTTLLDFVVREIVRSEGGLGVISGMGCELGNVKKAAAMDSDVLAGYLSKLEQGLEKLRSVVRLRDSCEDGGGFFDGMEEFLREAEREIARVRSDERRALRRVAEITEYFHGDVAREEAHPLRIFVVVRDFLQVLDHVCKDGERIRERAVMGSAKCHRIPASSPQPPP</sequence>
<gene>
    <name evidence="7" type="ORF">HPP92_009318</name>
</gene>
<protein>
    <recommendedName>
        <fullName evidence="4">Formin-like protein</fullName>
    </recommendedName>
</protein>
<evidence type="ECO:0000313" key="8">
    <source>
        <dbReference type="Proteomes" id="UP000639772"/>
    </source>
</evidence>
<proteinExistence type="inferred from homology"/>
<dbReference type="InterPro" id="IPR042201">
    <property type="entry name" value="FH2_Formin_sf"/>
</dbReference>
<dbReference type="PANTHER" id="PTHR23213:SF338">
    <property type="entry name" value="FORMIN-LIKE PROTEIN 6"/>
    <property type="match status" value="1"/>
</dbReference>
<comment type="similarity">
    <text evidence="3">Belongs to the formin-like family. Class-I subfamily.</text>
</comment>
<dbReference type="EMBL" id="JADCNM010000004">
    <property type="protein sequence ID" value="KAG0487223.1"/>
    <property type="molecule type" value="Genomic_DNA"/>
</dbReference>
<evidence type="ECO:0000313" key="7">
    <source>
        <dbReference type="EMBL" id="KAG0487223.1"/>
    </source>
</evidence>
<dbReference type="SMART" id="SM00498">
    <property type="entry name" value="FH2"/>
    <property type="match status" value="1"/>
</dbReference>
<dbReference type="GO" id="GO:0045010">
    <property type="term" value="P:actin nucleation"/>
    <property type="evidence" value="ECO:0007669"/>
    <property type="project" value="InterPro"/>
</dbReference>
<dbReference type="PANTHER" id="PTHR23213">
    <property type="entry name" value="FORMIN-RELATED"/>
    <property type="match status" value="1"/>
</dbReference>
<dbReference type="InterPro" id="IPR015425">
    <property type="entry name" value="FH2_Formin"/>
</dbReference>
<evidence type="ECO:0000256" key="3">
    <source>
        <dbReference type="ARBA" id="ARBA00025793"/>
    </source>
</evidence>
<comment type="subcellular location">
    <subcellularLocation>
        <location evidence="1">Membrane</location>
        <topology evidence="1">Single-pass membrane protein</topology>
    </subcellularLocation>
</comment>
<organism evidence="7 8">
    <name type="scientific">Vanilla planifolia</name>
    <name type="common">Vanilla</name>
    <dbReference type="NCBI Taxonomy" id="51239"/>
    <lineage>
        <taxon>Eukaryota</taxon>
        <taxon>Viridiplantae</taxon>
        <taxon>Streptophyta</taxon>
        <taxon>Embryophyta</taxon>
        <taxon>Tracheophyta</taxon>
        <taxon>Spermatophyta</taxon>
        <taxon>Magnoliopsida</taxon>
        <taxon>Liliopsida</taxon>
        <taxon>Asparagales</taxon>
        <taxon>Orchidaceae</taxon>
        <taxon>Vanilloideae</taxon>
        <taxon>Vanilleae</taxon>
        <taxon>Vanilla</taxon>
    </lineage>
</organism>
<evidence type="ECO:0000256" key="5">
    <source>
        <dbReference type="SAM" id="Coils"/>
    </source>
</evidence>
<evidence type="ECO:0000256" key="4">
    <source>
        <dbReference type="RuleBase" id="RU361260"/>
    </source>
</evidence>
<dbReference type="GO" id="GO:0051015">
    <property type="term" value="F:actin filament binding"/>
    <property type="evidence" value="ECO:0007669"/>
    <property type="project" value="InterPro"/>
</dbReference>
<evidence type="ECO:0000256" key="1">
    <source>
        <dbReference type="ARBA" id="ARBA00004167"/>
    </source>
</evidence>
<dbReference type="GO" id="GO:0016020">
    <property type="term" value="C:membrane"/>
    <property type="evidence" value="ECO:0007669"/>
    <property type="project" value="UniProtKB-SubCell"/>
</dbReference>
<evidence type="ECO:0000256" key="2">
    <source>
        <dbReference type="ARBA" id="ARBA00022729"/>
    </source>
</evidence>
<dbReference type="Pfam" id="PF02181">
    <property type="entry name" value="FH2"/>
    <property type="match status" value="1"/>
</dbReference>
<dbReference type="InterPro" id="IPR027643">
    <property type="entry name" value="Formin-like_plant"/>
</dbReference>